<dbReference type="Gene3D" id="3.30.60.20">
    <property type="match status" value="1"/>
</dbReference>
<keyword evidence="6" id="KW-0175">Coiled coil</keyword>
<dbReference type="InterPro" id="IPR011993">
    <property type="entry name" value="PH-like_dom_sf"/>
</dbReference>
<comment type="caution">
    <text evidence="11">The sequence shown here is derived from an EMBL/GenBank/DDBJ whole genome shotgun (WGS) entry which is preliminary data.</text>
</comment>
<keyword evidence="3" id="KW-0862">Zinc</keyword>
<evidence type="ECO:0000256" key="6">
    <source>
        <dbReference type="SAM" id="Coils"/>
    </source>
</evidence>
<dbReference type="PROSITE" id="PS50081">
    <property type="entry name" value="ZF_DAG_PE_2"/>
    <property type="match status" value="1"/>
</dbReference>
<dbReference type="InterPro" id="IPR002219">
    <property type="entry name" value="PKC_DAG/PE"/>
</dbReference>
<dbReference type="GO" id="GO:0046872">
    <property type="term" value="F:metal ion binding"/>
    <property type="evidence" value="ECO:0007669"/>
    <property type="project" value="UniProtKB-KW"/>
</dbReference>
<dbReference type="InterPro" id="IPR050839">
    <property type="entry name" value="Rho-assoc_Ser/Thr_Kinase"/>
</dbReference>
<dbReference type="SMART" id="SM00036">
    <property type="entry name" value="CNH"/>
    <property type="match status" value="1"/>
</dbReference>
<dbReference type="SMART" id="SM00109">
    <property type="entry name" value="C1"/>
    <property type="match status" value="1"/>
</dbReference>
<dbReference type="Proteomes" id="UP000051574">
    <property type="component" value="Unassembled WGS sequence"/>
</dbReference>
<evidence type="ECO:0000259" key="9">
    <source>
        <dbReference type="PROSITE" id="PS50081"/>
    </source>
</evidence>
<evidence type="ECO:0000313" key="12">
    <source>
        <dbReference type="Proteomes" id="UP000051574"/>
    </source>
</evidence>
<keyword evidence="12" id="KW-1185">Reference proteome</keyword>
<dbReference type="PROSITE" id="PS00479">
    <property type="entry name" value="ZF_DAG_PE_1"/>
    <property type="match status" value="1"/>
</dbReference>
<feature type="domain" description="CNH" evidence="10">
    <location>
        <begin position="356"/>
        <end position="647"/>
    </location>
</feature>
<dbReference type="PROSITE" id="PS50219">
    <property type="entry name" value="CNH"/>
    <property type="match status" value="1"/>
</dbReference>
<dbReference type="GO" id="GO:0015629">
    <property type="term" value="C:actin cytoskeleton"/>
    <property type="evidence" value="ECO:0007669"/>
    <property type="project" value="TreeGrafter"/>
</dbReference>
<feature type="domain" description="Phorbol-ester/DAG-type" evidence="9">
    <location>
        <begin position="140"/>
        <end position="189"/>
    </location>
</feature>
<dbReference type="EMBL" id="LJIG01022492">
    <property type="protein sequence ID" value="KRT80293.1"/>
    <property type="molecule type" value="Genomic_DNA"/>
</dbReference>
<dbReference type="InterPro" id="IPR046349">
    <property type="entry name" value="C1-like_sf"/>
</dbReference>
<keyword evidence="1" id="KW-0597">Phosphoprotein</keyword>
<proteinExistence type="predicted"/>
<evidence type="ECO:0000256" key="2">
    <source>
        <dbReference type="ARBA" id="ARBA00022723"/>
    </source>
</evidence>
<evidence type="ECO:0000256" key="4">
    <source>
        <dbReference type="ARBA" id="ARBA00047899"/>
    </source>
</evidence>
<dbReference type="PANTHER" id="PTHR22988">
    <property type="entry name" value="MYOTONIC DYSTROPHY S/T KINASE-RELATED"/>
    <property type="match status" value="1"/>
</dbReference>
<sequence length="721" mass="82376">MLLEKDMYMKERELKTESTIQQQTKLIDFLQSKMEENKKKKTLSDKLFGHSKKENQPPLSVVLNYKDLEHQLTKEKEVTKDLRQEIVKLKSQLCRDNPEKTNIVFDIKDHKKVLEQIVQSPQKNELYRQNSVQRMHHNIPHRFDIKICTKATTCNQCKCQIPLGRSSSVCSECLIAVHPQCVSTLPRTCGLPQAFAKHYSDSLTKLEDAKNQHTNEDLNKSAAIDVEGWVKIPMKSSWEKYYACLTTNTITIYEEPPNYETVKVIKSLDLKPDNSYGKVTMEPVVSEIGIPVASCDLPFVLKVEVCPNTTCWPPKDLIFLTLNIEDKAKWFKALENIFNNTEEKYKGKYICEITNGVDVNYVIEVGKDIKLLGTDKGLYAYHNSTLNHISGPLHVHQIAVLPKLNLVLMIVDENRVLISCDLKHLHSLCECAPCLKPSLQFQTINVKNINGFHLFRTSCSKRNMLCIANARQLIIMKYDFKYKTFIPERILDTAEPTSCILFTEHSLIIGADKFFEIDLSTYCADEFLDASDRKLTSAISCYKVKSFPLAVLQISKNPVEYLLCFHEFATFVDEYGRSTRLNDIKWSHLPCAFYYHSGYLYVIQFYGVEVTRITFNTLDDSNASVDLEMCRLDFPNLKYLGHSDDGIYVKIGDDIKYINAGKLIPDTAAPSLSGDTEQNDCDSERFSFTSSIVQSLDGHLSDTESVPSDTNEGHRRVKFAP</sequence>
<dbReference type="Gene3D" id="2.30.29.30">
    <property type="entry name" value="Pleckstrin-homology domain (PH domain)/Phosphotyrosine-binding domain (PTB)"/>
    <property type="match status" value="1"/>
</dbReference>
<gene>
    <name evidence="11" type="ORF">AMK59_6853</name>
</gene>
<evidence type="ECO:0000259" key="8">
    <source>
        <dbReference type="PROSITE" id="PS50003"/>
    </source>
</evidence>
<dbReference type="GO" id="GO:0031032">
    <property type="term" value="P:actomyosin structure organization"/>
    <property type="evidence" value="ECO:0007669"/>
    <property type="project" value="TreeGrafter"/>
</dbReference>
<evidence type="ECO:0000256" key="3">
    <source>
        <dbReference type="ARBA" id="ARBA00022833"/>
    </source>
</evidence>
<evidence type="ECO:0000313" key="11">
    <source>
        <dbReference type="EMBL" id="KRT80293.1"/>
    </source>
</evidence>
<dbReference type="GO" id="GO:0004674">
    <property type="term" value="F:protein serine/threonine kinase activity"/>
    <property type="evidence" value="ECO:0007669"/>
    <property type="project" value="UniProtKB-EC"/>
</dbReference>
<organism evidence="11 12">
    <name type="scientific">Oryctes borbonicus</name>
    <dbReference type="NCBI Taxonomy" id="1629725"/>
    <lineage>
        <taxon>Eukaryota</taxon>
        <taxon>Metazoa</taxon>
        <taxon>Ecdysozoa</taxon>
        <taxon>Arthropoda</taxon>
        <taxon>Hexapoda</taxon>
        <taxon>Insecta</taxon>
        <taxon>Pterygota</taxon>
        <taxon>Neoptera</taxon>
        <taxon>Endopterygota</taxon>
        <taxon>Coleoptera</taxon>
        <taxon>Polyphaga</taxon>
        <taxon>Scarabaeiformia</taxon>
        <taxon>Scarabaeidae</taxon>
        <taxon>Dynastinae</taxon>
        <taxon>Oryctes</taxon>
    </lineage>
</organism>
<dbReference type="GO" id="GO:0000281">
    <property type="term" value="P:mitotic cytokinesis"/>
    <property type="evidence" value="ECO:0007669"/>
    <property type="project" value="TreeGrafter"/>
</dbReference>
<protein>
    <submittedName>
        <fullName evidence="11">C1 domain containing protein</fullName>
    </submittedName>
</protein>
<comment type="catalytic activity">
    <reaction evidence="4">
        <text>L-threonyl-[protein] + ATP = O-phospho-L-threonyl-[protein] + ADP + H(+)</text>
        <dbReference type="Rhea" id="RHEA:46608"/>
        <dbReference type="Rhea" id="RHEA-COMP:11060"/>
        <dbReference type="Rhea" id="RHEA-COMP:11605"/>
        <dbReference type="ChEBI" id="CHEBI:15378"/>
        <dbReference type="ChEBI" id="CHEBI:30013"/>
        <dbReference type="ChEBI" id="CHEBI:30616"/>
        <dbReference type="ChEBI" id="CHEBI:61977"/>
        <dbReference type="ChEBI" id="CHEBI:456216"/>
        <dbReference type="EC" id="2.7.11.1"/>
    </reaction>
</comment>
<dbReference type="Pfam" id="PF00780">
    <property type="entry name" value="CNH"/>
    <property type="match status" value="1"/>
</dbReference>
<evidence type="ECO:0000259" key="10">
    <source>
        <dbReference type="PROSITE" id="PS50219"/>
    </source>
</evidence>
<dbReference type="SUPFAM" id="SSF57889">
    <property type="entry name" value="Cysteine-rich domain"/>
    <property type="match status" value="1"/>
</dbReference>
<dbReference type="InterPro" id="IPR001180">
    <property type="entry name" value="CNH_dom"/>
</dbReference>
<dbReference type="SUPFAM" id="SSF50729">
    <property type="entry name" value="PH domain-like"/>
    <property type="match status" value="1"/>
</dbReference>
<feature type="coiled-coil region" evidence="6">
    <location>
        <begin position="65"/>
        <end position="92"/>
    </location>
</feature>
<evidence type="ECO:0000256" key="1">
    <source>
        <dbReference type="ARBA" id="ARBA00022553"/>
    </source>
</evidence>
<dbReference type="AlphaFoldDB" id="A0A0T6AZL1"/>
<name>A0A0T6AZL1_9SCAR</name>
<feature type="domain" description="PH" evidence="8">
    <location>
        <begin position="223"/>
        <end position="339"/>
    </location>
</feature>
<evidence type="ECO:0000256" key="5">
    <source>
        <dbReference type="ARBA" id="ARBA00048679"/>
    </source>
</evidence>
<dbReference type="SMART" id="SM00233">
    <property type="entry name" value="PH"/>
    <property type="match status" value="1"/>
</dbReference>
<comment type="catalytic activity">
    <reaction evidence="5">
        <text>L-seryl-[protein] + ATP = O-phospho-L-seryl-[protein] + ADP + H(+)</text>
        <dbReference type="Rhea" id="RHEA:17989"/>
        <dbReference type="Rhea" id="RHEA-COMP:9863"/>
        <dbReference type="Rhea" id="RHEA-COMP:11604"/>
        <dbReference type="ChEBI" id="CHEBI:15378"/>
        <dbReference type="ChEBI" id="CHEBI:29999"/>
        <dbReference type="ChEBI" id="CHEBI:30616"/>
        <dbReference type="ChEBI" id="CHEBI:83421"/>
        <dbReference type="ChEBI" id="CHEBI:456216"/>
        <dbReference type="EC" id="2.7.11.1"/>
    </reaction>
</comment>
<accession>A0A0T6AZL1</accession>
<dbReference type="GO" id="GO:0005737">
    <property type="term" value="C:cytoplasm"/>
    <property type="evidence" value="ECO:0007669"/>
    <property type="project" value="TreeGrafter"/>
</dbReference>
<dbReference type="OrthoDB" id="5919042at2759"/>
<dbReference type="InterPro" id="IPR001849">
    <property type="entry name" value="PH_domain"/>
</dbReference>
<dbReference type="PANTHER" id="PTHR22988:SF71">
    <property type="entry name" value="CITRON RHO-INTERACTING KINASE"/>
    <property type="match status" value="1"/>
</dbReference>
<keyword evidence="2" id="KW-0479">Metal-binding</keyword>
<evidence type="ECO:0000256" key="7">
    <source>
        <dbReference type="SAM" id="MobiDB-lite"/>
    </source>
</evidence>
<reference evidence="11 12" key="1">
    <citation type="submission" date="2015-09" db="EMBL/GenBank/DDBJ databases">
        <title>Draft genome of the scarab beetle Oryctes borbonicus.</title>
        <authorList>
            <person name="Meyer J.M."/>
            <person name="Markov G.V."/>
            <person name="Baskaran P."/>
            <person name="Herrmann M."/>
            <person name="Sommer R.J."/>
            <person name="Roedelsperger C."/>
        </authorList>
    </citation>
    <scope>NUCLEOTIDE SEQUENCE [LARGE SCALE GENOMIC DNA]</scope>
    <source>
        <strain evidence="11">OB123</strain>
        <tissue evidence="11">Whole animal</tissue>
    </source>
</reference>
<dbReference type="PROSITE" id="PS50003">
    <property type="entry name" value="PH_DOMAIN"/>
    <property type="match status" value="1"/>
</dbReference>
<feature type="region of interest" description="Disordered" evidence="7">
    <location>
        <begin position="698"/>
        <end position="721"/>
    </location>
</feature>